<comment type="caution">
    <text evidence="1">The sequence shown here is derived from an EMBL/GenBank/DDBJ whole genome shotgun (WGS) entry which is preliminary data.</text>
</comment>
<evidence type="ECO:0000313" key="2">
    <source>
        <dbReference type="Proteomes" id="UP000309215"/>
    </source>
</evidence>
<sequence>MKKKARMLALALLVIVGLTLFAIALTRANVKLEGPHTTRVSSATLDKSLEAAIEFKLREARLATVEDAIELSLRLTGARLHFGLGHPTRLSFGAEPREGNSIEYAHLFARIFDMAAARSKLPARAYVVHSDRAAVFEKVVPLPGLRDHDWVVVEDETPGASRQWFVDATFEDAWLGWDLTHNVKGNVKGRR</sequence>
<gene>
    <name evidence="1" type="ORF">E8A74_22385</name>
</gene>
<name>A0A4U1JBP3_9BACT</name>
<keyword evidence="2" id="KW-1185">Reference proteome</keyword>
<dbReference type="OrthoDB" id="9849997at2"/>
<organism evidence="1 2">
    <name type="scientific">Polyangium fumosum</name>
    <dbReference type="NCBI Taxonomy" id="889272"/>
    <lineage>
        <taxon>Bacteria</taxon>
        <taxon>Pseudomonadati</taxon>
        <taxon>Myxococcota</taxon>
        <taxon>Polyangia</taxon>
        <taxon>Polyangiales</taxon>
        <taxon>Polyangiaceae</taxon>
        <taxon>Polyangium</taxon>
    </lineage>
</organism>
<proteinExistence type="predicted"/>
<dbReference type="EMBL" id="SSMQ01000023">
    <property type="protein sequence ID" value="TKD05017.1"/>
    <property type="molecule type" value="Genomic_DNA"/>
</dbReference>
<protein>
    <submittedName>
        <fullName evidence="1">Uncharacterized protein</fullName>
    </submittedName>
</protein>
<evidence type="ECO:0000313" key="1">
    <source>
        <dbReference type="EMBL" id="TKD05017.1"/>
    </source>
</evidence>
<dbReference type="RefSeq" id="WP_136931088.1">
    <property type="nucleotide sequence ID" value="NZ_SSMQ01000023.1"/>
</dbReference>
<reference evidence="1 2" key="1">
    <citation type="submission" date="2019-04" db="EMBL/GenBank/DDBJ databases">
        <authorList>
            <person name="Li Y."/>
            <person name="Wang J."/>
        </authorList>
    </citation>
    <scope>NUCLEOTIDE SEQUENCE [LARGE SCALE GENOMIC DNA]</scope>
    <source>
        <strain evidence="1 2">DSM 14668</strain>
    </source>
</reference>
<accession>A0A4U1JBP3</accession>
<dbReference type="AlphaFoldDB" id="A0A4U1JBP3"/>
<dbReference type="Proteomes" id="UP000309215">
    <property type="component" value="Unassembled WGS sequence"/>
</dbReference>